<organism evidence="2 3">
    <name type="scientific">Aspergillus avenaceus</name>
    <dbReference type="NCBI Taxonomy" id="36643"/>
    <lineage>
        <taxon>Eukaryota</taxon>
        <taxon>Fungi</taxon>
        <taxon>Dikarya</taxon>
        <taxon>Ascomycota</taxon>
        <taxon>Pezizomycotina</taxon>
        <taxon>Eurotiomycetes</taxon>
        <taxon>Eurotiomycetidae</taxon>
        <taxon>Eurotiales</taxon>
        <taxon>Aspergillaceae</taxon>
        <taxon>Aspergillus</taxon>
        <taxon>Aspergillus subgen. Circumdati</taxon>
    </lineage>
</organism>
<feature type="compositionally biased region" description="Basic and acidic residues" evidence="1">
    <location>
        <begin position="44"/>
        <end position="58"/>
    </location>
</feature>
<dbReference type="OrthoDB" id="2943660at2759"/>
<evidence type="ECO:0000313" key="3">
    <source>
        <dbReference type="Proteomes" id="UP000325780"/>
    </source>
</evidence>
<dbReference type="Proteomes" id="UP000325780">
    <property type="component" value="Unassembled WGS sequence"/>
</dbReference>
<feature type="compositionally biased region" description="Basic and acidic residues" evidence="1">
    <location>
        <begin position="363"/>
        <end position="373"/>
    </location>
</feature>
<feature type="region of interest" description="Disordered" evidence="1">
    <location>
        <begin position="352"/>
        <end position="373"/>
    </location>
</feature>
<evidence type="ECO:0008006" key="4">
    <source>
        <dbReference type="Google" id="ProtNLM"/>
    </source>
</evidence>
<evidence type="ECO:0000256" key="1">
    <source>
        <dbReference type="SAM" id="MobiDB-lite"/>
    </source>
</evidence>
<feature type="compositionally biased region" description="Basic residues" evidence="1">
    <location>
        <begin position="1"/>
        <end position="10"/>
    </location>
</feature>
<reference evidence="2 3" key="1">
    <citation type="submission" date="2019-04" db="EMBL/GenBank/DDBJ databases">
        <title>Friends and foes A comparative genomics study of 23 Aspergillus species from section Flavi.</title>
        <authorList>
            <consortium name="DOE Joint Genome Institute"/>
            <person name="Kjaerbolling I."/>
            <person name="Vesth T."/>
            <person name="Frisvad J.C."/>
            <person name="Nybo J.L."/>
            <person name="Theobald S."/>
            <person name="Kildgaard S."/>
            <person name="Isbrandt T."/>
            <person name="Kuo A."/>
            <person name="Sato A."/>
            <person name="Lyhne E.K."/>
            <person name="Kogle M.E."/>
            <person name="Wiebenga A."/>
            <person name="Kun R.S."/>
            <person name="Lubbers R.J."/>
            <person name="Makela M.R."/>
            <person name="Barry K."/>
            <person name="Chovatia M."/>
            <person name="Clum A."/>
            <person name="Daum C."/>
            <person name="Haridas S."/>
            <person name="He G."/>
            <person name="LaButti K."/>
            <person name="Lipzen A."/>
            <person name="Mondo S."/>
            <person name="Riley R."/>
            <person name="Salamov A."/>
            <person name="Simmons B.A."/>
            <person name="Magnuson J.K."/>
            <person name="Henrissat B."/>
            <person name="Mortensen U.H."/>
            <person name="Larsen T.O."/>
            <person name="Devries R.P."/>
            <person name="Grigoriev I.V."/>
            <person name="Machida M."/>
            <person name="Baker S.E."/>
            <person name="Andersen M.R."/>
        </authorList>
    </citation>
    <scope>NUCLEOTIDE SEQUENCE [LARGE SCALE GENOMIC DNA]</scope>
    <source>
        <strain evidence="2 3">IBT 18842</strain>
    </source>
</reference>
<feature type="region of interest" description="Disordered" evidence="1">
    <location>
        <begin position="1"/>
        <end position="61"/>
    </location>
</feature>
<name>A0A5N6TYF8_ASPAV</name>
<protein>
    <recommendedName>
        <fullName evidence="4">AflR-like C6 transcription factor</fullName>
    </recommendedName>
</protein>
<feature type="compositionally biased region" description="Basic and acidic residues" evidence="1">
    <location>
        <begin position="11"/>
        <end position="29"/>
    </location>
</feature>
<dbReference type="EMBL" id="ML742078">
    <property type="protein sequence ID" value="KAE8151101.1"/>
    <property type="molecule type" value="Genomic_DNA"/>
</dbReference>
<proteinExistence type="predicted"/>
<feature type="compositionally biased region" description="Basic residues" evidence="1">
    <location>
        <begin position="32"/>
        <end position="43"/>
    </location>
</feature>
<dbReference type="AlphaFoldDB" id="A0A5N6TYF8"/>
<gene>
    <name evidence="2" type="ORF">BDV25DRAFT_139171</name>
</gene>
<accession>A0A5N6TYF8</accession>
<keyword evidence="3" id="KW-1185">Reference proteome</keyword>
<evidence type="ECO:0000313" key="2">
    <source>
        <dbReference type="EMBL" id="KAE8151101.1"/>
    </source>
</evidence>
<feature type="compositionally biased region" description="Polar residues" evidence="1">
    <location>
        <begin position="352"/>
        <end position="362"/>
    </location>
</feature>
<sequence length="473" mass="53266">MSRRLGRPAKKKDVPRDDHLEFGHAEHARQQVNRRVRSPKKRKVKEEQEYQRTNKELNNEEDDDLLFDQITFDDTMVDDIPTESACLPTTAFVDTEKNSPFDAPDNIDLSDSWLQEFMSSQPSDLTQDRNLLDALGLGNNNDSEFSSISTGSKDHHCSYKAIEMSSDVQDHVPLGAYYTTGNNFVAYSEPVMESMQGATEAISPYADYAKKDLLSWPEPLSSVVENGSARLLVANEQANFIPPTKGPRQDHDYAPSAENPRLVAGFTPPQYQCQCHERTARDLMCVNISASHTWPTVTIESILSCQQILHQLADSILRCAICCKSRVNLLMIVVVSIDSLITTLETITSVDSSGTDGFSNEQHGQRFRDWGHDIPNDASNRRYKSASFYFKAQVEACPLSVGGFPVPPEEKLSFIKQVLHDRLCGLSNIISRIQFCTREMLAVPASQGRLQMIVETDRRLQLVMTKMRTPVRR</sequence>